<name>M0IH32_9EURY</name>
<evidence type="ECO:0000256" key="1">
    <source>
        <dbReference type="SAM" id="MobiDB-lite"/>
    </source>
</evidence>
<feature type="region of interest" description="Disordered" evidence="1">
    <location>
        <begin position="263"/>
        <end position="316"/>
    </location>
</feature>
<evidence type="ECO:0000313" key="4">
    <source>
        <dbReference type="Proteomes" id="UP000011550"/>
    </source>
</evidence>
<keyword evidence="4" id="KW-1185">Reference proteome</keyword>
<evidence type="ECO:0000313" key="3">
    <source>
        <dbReference type="EMBL" id="ELZ94774.1"/>
    </source>
</evidence>
<accession>M0IH32</accession>
<organism evidence="3 4">
    <name type="scientific">Haloferax mucosum ATCC BAA-1512</name>
    <dbReference type="NCBI Taxonomy" id="662479"/>
    <lineage>
        <taxon>Archaea</taxon>
        <taxon>Methanobacteriati</taxon>
        <taxon>Methanobacteriota</taxon>
        <taxon>Stenosarchaea group</taxon>
        <taxon>Halobacteria</taxon>
        <taxon>Halobacteriales</taxon>
        <taxon>Haloferacaceae</taxon>
        <taxon>Haloferax</taxon>
    </lineage>
</organism>
<dbReference type="OrthoDB" id="290472at2157"/>
<evidence type="ECO:0000259" key="2">
    <source>
        <dbReference type="Pfam" id="PF05048"/>
    </source>
</evidence>
<dbReference type="InterPro" id="IPR012334">
    <property type="entry name" value="Pectin_lyas_fold"/>
</dbReference>
<dbReference type="EMBL" id="AOLN01000011">
    <property type="protein sequence ID" value="ELZ94774.1"/>
    <property type="molecule type" value="Genomic_DNA"/>
</dbReference>
<dbReference type="Proteomes" id="UP000011550">
    <property type="component" value="Unassembled WGS sequence"/>
</dbReference>
<dbReference type="Gene3D" id="2.160.20.10">
    <property type="entry name" value="Single-stranded right-handed beta-helix, Pectin lyase-like"/>
    <property type="match status" value="1"/>
</dbReference>
<dbReference type="STRING" id="662479.C440_06857"/>
<dbReference type="AlphaFoldDB" id="M0IH32"/>
<sequence length="316" mass="34466">MLTVGSRLVSGDATITDPGRYHLDGDIDSLEIAAERVRVDGRGYTVRGVTKISGRNLSISALVMGDGVRIFDARQVSLDDSRIDVRANPQSDVDTLLSIEDSEHCFVTDTVLYATDRTGVQLTNAHDNRFRSCTMTSAIVVSLTNADRNRFSDCELLSEESVVVLHESDRNVFKSNVIDSESPGFTLVNSEQNRLIKNELDILVAGFVLRESDRNLVLKNTVDGDLGARGAILADADDNRLVHNDFCDLVLPHADDPLVVVSPDSTGNTIRNVECGADSEPSSETPPPMTPKPAEPTPETPKQPKHDELYCTVSDE</sequence>
<dbReference type="InterPro" id="IPR011050">
    <property type="entry name" value="Pectin_lyase_fold/virulence"/>
</dbReference>
<gene>
    <name evidence="3" type="ORF">C440_06857</name>
</gene>
<comment type="caution">
    <text evidence="3">The sequence shown here is derived from an EMBL/GenBank/DDBJ whole genome shotgun (WGS) entry which is preliminary data.</text>
</comment>
<protein>
    <recommendedName>
        <fullName evidence="2">Periplasmic copper-binding protein NosD beta helix domain-containing protein</fullName>
    </recommendedName>
</protein>
<proteinExistence type="predicted"/>
<dbReference type="SUPFAM" id="SSF51126">
    <property type="entry name" value="Pectin lyase-like"/>
    <property type="match status" value="1"/>
</dbReference>
<feature type="domain" description="Periplasmic copper-binding protein NosD beta helix" evidence="2">
    <location>
        <begin position="93"/>
        <end position="247"/>
    </location>
</feature>
<dbReference type="Pfam" id="PF05048">
    <property type="entry name" value="NosD"/>
    <property type="match status" value="1"/>
</dbReference>
<dbReference type="InterPro" id="IPR007742">
    <property type="entry name" value="NosD_dom"/>
</dbReference>
<reference evidence="3 4" key="1">
    <citation type="journal article" date="2014" name="PLoS Genet.">
        <title>Phylogenetically driven sequencing of extremely halophilic archaea reveals strategies for static and dynamic osmo-response.</title>
        <authorList>
            <person name="Becker E.A."/>
            <person name="Seitzer P.M."/>
            <person name="Tritt A."/>
            <person name="Larsen D."/>
            <person name="Krusor M."/>
            <person name="Yao A.I."/>
            <person name="Wu D."/>
            <person name="Madern D."/>
            <person name="Eisen J.A."/>
            <person name="Darling A.E."/>
            <person name="Facciotti M.T."/>
        </authorList>
    </citation>
    <scope>NUCLEOTIDE SEQUENCE [LARGE SCALE GENOMIC DNA]</scope>
    <source>
        <strain evidence="3 4">ATCC BAA-1512</strain>
    </source>
</reference>
<feature type="compositionally biased region" description="Pro residues" evidence="1">
    <location>
        <begin position="284"/>
        <end position="301"/>
    </location>
</feature>
<dbReference type="PATRIC" id="fig|662479.7.peg.1384"/>